<dbReference type="Gene3D" id="1.20.1250.20">
    <property type="entry name" value="MFS general substrate transporter like domains"/>
    <property type="match status" value="1"/>
</dbReference>
<name>A0AAD7K5D9_9AGAR</name>
<dbReference type="EMBL" id="JARJLG010000008">
    <property type="protein sequence ID" value="KAJ7778770.1"/>
    <property type="molecule type" value="Genomic_DNA"/>
</dbReference>
<proteinExistence type="predicted"/>
<keyword evidence="1" id="KW-1133">Transmembrane helix</keyword>
<protein>
    <submittedName>
        <fullName evidence="2">Uncharacterized protein</fullName>
    </submittedName>
</protein>
<keyword evidence="1" id="KW-0472">Membrane</keyword>
<dbReference type="InterPro" id="IPR036259">
    <property type="entry name" value="MFS_trans_sf"/>
</dbReference>
<feature type="transmembrane region" description="Helical" evidence="1">
    <location>
        <begin position="146"/>
        <end position="167"/>
    </location>
</feature>
<evidence type="ECO:0000313" key="2">
    <source>
        <dbReference type="EMBL" id="KAJ7778770.1"/>
    </source>
</evidence>
<keyword evidence="1" id="KW-0812">Transmembrane</keyword>
<gene>
    <name evidence="2" type="ORF">DFH07DRAFT_795911</name>
</gene>
<evidence type="ECO:0000256" key="1">
    <source>
        <dbReference type="SAM" id="Phobius"/>
    </source>
</evidence>
<dbReference type="Proteomes" id="UP001215280">
    <property type="component" value="Unassembled WGS sequence"/>
</dbReference>
<sequence length="230" mass="25183">MIKGGDNWNVAKPPGLICIVPDFADGLKWTIAACKLFLFLTIFSVADGSISTIQNNQGASLTTNGAPNGLLGNFNSPTIIFGTTMWIKFSHVRPALAMVLGAIIQRKIYVTSPCGYFSPISIWIFLNMTSYEIAYNRAPQRMKGAVFAIALFMSALSAIILIVPPSFVDPNLIWPFVGLAVAVVVSALLYSIRWTMRKPRSSLSEPHGRSRALLGHRRTEHTFHESSANP</sequence>
<dbReference type="AlphaFoldDB" id="A0AAD7K5D9"/>
<reference evidence="2" key="1">
    <citation type="submission" date="2023-03" db="EMBL/GenBank/DDBJ databases">
        <title>Massive genome expansion in bonnet fungi (Mycena s.s.) driven by repeated elements and novel gene families across ecological guilds.</title>
        <authorList>
            <consortium name="Lawrence Berkeley National Laboratory"/>
            <person name="Harder C.B."/>
            <person name="Miyauchi S."/>
            <person name="Viragh M."/>
            <person name="Kuo A."/>
            <person name="Thoen E."/>
            <person name="Andreopoulos B."/>
            <person name="Lu D."/>
            <person name="Skrede I."/>
            <person name="Drula E."/>
            <person name="Henrissat B."/>
            <person name="Morin E."/>
            <person name="Kohler A."/>
            <person name="Barry K."/>
            <person name="LaButti K."/>
            <person name="Morin E."/>
            <person name="Salamov A."/>
            <person name="Lipzen A."/>
            <person name="Mereny Z."/>
            <person name="Hegedus B."/>
            <person name="Baldrian P."/>
            <person name="Stursova M."/>
            <person name="Weitz H."/>
            <person name="Taylor A."/>
            <person name="Grigoriev I.V."/>
            <person name="Nagy L.G."/>
            <person name="Martin F."/>
            <person name="Kauserud H."/>
        </authorList>
    </citation>
    <scope>NUCLEOTIDE SEQUENCE</scope>
    <source>
        <strain evidence="2">CBHHK188m</strain>
    </source>
</reference>
<dbReference type="SUPFAM" id="SSF103473">
    <property type="entry name" value="MFS general substrate transporter"/>
    <property type="match status" value="1"/>
</dbReference>
<comment type="caution">
    <text evidence="2">The sequence shown here is derived from an EMBL/GenBank/DDBJ whole genome shotgun (WGS) entry which is preliminary data.</text>
</comment>
<organism evidence="2 3">
    <name type="scientific">Mycena maculata</name>
    <dbReference type="NCBI Taxonomy" id="230809"/>
    <lineage>
        <taxon>Eukaryota</taxon>
        <taxon>Fungi</taxon>
        <taxon>Dikarya</taxon>
        <taxon>Basidiomycota</taxon>
        <taxon>Agaricomycotina</taxon>
        <taxon>Agaricomycetes</taxon>
        <taxon>Agaricomycetidae</taxon>
        <taxon>Agaricales</taxon>
        <taxon>Marasmiineae</taxon>
        <taxon>Mycenaceae</taxon>
        <taxon>Mycena</taxon>
    </lineage>
</organism>
<accession>A0AAD7K5D9</accession>
<feature type="transmembrane region" description="Helical" evidence="1">
    <location>
        <begin position="173"/>
        <end position="192"/>
    </location>
</feature>
<evidence type="ECO:0000313" key="3">
    <source>
        <dbReference type="Proteomes" id="UP001215280"/>
    </source>
</evidence>
<keyword evidence="3" id="KW-1185">Reference proteome</keyword>